<evidence type="ECO:0000313" key="2">
    <source>
        <dbReference type="EMBL" id="GIG88140.1"/>
    </source>
</evidence>
<name>A0ABQ4E0D5_9ACTN</name>
<feature type="transmembrane region" description="Helical" evidence="1">
    <location>
        <begin position="234"/>
        <end position="252"/>
    </location>
</feature>
<organism evidence="2 3">
    <name type="scientific">Plantactinospora endophytica</name>
    <dbReference type="NCBI Taxonomy" id="673535"/>
    <lineage>
        <taxon>Bacteria</taxon>
        <taxon>Bacillati</taxon>
        <taxon>Actinomycetota</taxon>
        <taxon>Actinomycetes</taxon>
        <taxon>Micromonosporales</taxon>
        <taxon>Micromonosporaceae</taxon>
        <taxon>Plantactinospora</taxon>
    </lineage>
</organism>
<keyword evidence="1" id="KW-0472">Membrane</keyword>
<keyword evidence="3" id="KW-1185">Reference proteome</keyword>
<dbReference type="Proteomes" id="UP000646749">
    <property type="component" value="Unassembled WGS sequence"/>
</dbReference>
<dbReference type="RefSeq" id="WP_203866645.1">
    <property type="nucleotide sequence ID" value="NZ_BONW01000013.1"/>
</dbReference>
<feature type="transmembrane region" description="Helical" evidence="1">
    <location>
        <begin position="177"/>
        <end position="194"/>
    </location>
</feature>
<gene>
    <name evidence="2" type="ORF">Pen02_30760</name>
</gene>
<evidence type="ECO:0008006" key="4">
    <source>
        <dbReference type="Google" id="ProtNLM"/>
    </source>
</evidence>
<keyword evidence="1" id="KW-0812">Transmembrane</keyword>
<dbReference type="EMBL" id="BONW01000013">
    <property type="protein sequence ID" value="GIG88140.1"/>
    <property type="molecule type" value="Genomic_DNA"/>
</dbReference>
<comment type="caution">
    <text evidence="2">The sequence shown here is derived from an EMBL/GenBank/DDBJ whole genome shotgun (WGS) entry which is preliminary data.</text>
</comment>
<feature type="transmembrane region" description="Helical" evidence="1">
    <location>
        <begin position="111"/>
        <end position="132"/>
    </location>
</feature>
<sequence>MTVPGTGPLTRAAWRLGAVEARRMVRHPGYPVAMLYMVAFGTAVLVNDEGGPPANQAYLLVTLSLLLVYAPATIVVANRVTAATFRSRVREPLDGAPVDDRQRVVAAMLGLVRGPVVGGFGAAAVLLALGFSATPHTVVRNEAVYQRTALEYLQLPALVLGAGLLGIAVARWLPWPGALPLVVLVVWFGTIALYPVTTTDLTRGRIWFALWPAWFAVHEGMLPRQPLGQEMWHLAYLLGLGLLAGVAALLRTDGPRRALWTTAAVLGAATAVAGRLQLG</sequence>
<accession>A0ABQ4E0D5</accession>
<feature type="transmembrane region" description="Helical" evidence="1">
    <location>
        <begin position="29"/>
        <end position="46"/>
    </location>
</feature>
<protein>
    <recommendedName>
        <fullName evidence="4">ABC transporter permease</fullName>
    </recommendedName>
</protein>
<evidence type="ECO:0000313" key="3">
    <source>
        <dbReference type="Proteomes" id="UP000646749"/>
    </source>
</evidence>
<evidence type="ECO:0000256" key="1">
    <source>
        <dbReference type="SAM" id="Phobius"/>
    </source>
</evidence>
<reference evidence="2 3" key="1">
    <citation type="submission" date="2021-01" db="EMBL/GenBank/DDBJ databases">
        <title>Whole genome shotgun sequence of Plantactinospora endophytica NBRC 110450.</title>
        <authorList>
            <person name="Komaki H."/>
            <person name="Tamura T."/>
        </authorList>
    </citation>
    <scope>NUCLEOTIDE SEQUENCE [LARGE SCALE GENOMIC DNA]</scope>
    <source>
        <strain evidence="2 3">NBRC 110450</strain>
    </source>
</reference>
<keyword evidence="1" id="KW-1133">Transmembrane helix</keyword>
<feature type="transmembrane region" description="Helical" evidence="1">
    <location>
        <begin position="152"/>
        <end position="170"/>
    </location>
</feature>
<proteinExistence type="predicted"/>
<feature type="transmembrane region" description="Helical" evidence="1">
    <location>
        <begin position="58"/>
        <end position="80"/>
    </location>
</feature>